<dbReference type="InterPro" id="IPR036322">
    <property type="entry name" value="WD40_repeat_dom_sf"/>
</dbReference>
<dbReference type="SMART" id="SM00320">
    <property type="entry name" value="WD40"/>
    <property type="match status" value="7"/>
</dbReference>
<dbReference type="PANTHER" id="PTHR19879">
    <property type="entry name" value="TRANSCRIPTION INITIATION FACTOR TFIID"/>
    <property type="match status" value="1"/>
</dbReference>
<evidence type="ECO:0000256" key="2">
    <source>
        <dbReference type="ARBA" id="ARBA00022737"/>
    </source>
</evidence>
<feature type="repeat" description="WD" evidence="3">
    <location>
        <begin position="308"/>
        <end position="349"/>
    </location>
</feature>
<dbReference type="PRINTS" id="PR00320">
    <property type="entry name" value="GPROTEINBRPT"/>
</dbReference>
<accession>A0AAD6UUW9</accession>
<dbReference type="InterPro" id="IPR020472">
    <property type="entry name" value="WD40_PAC1"/>
</dbReference>
<dbReference type="PROSITE" id="PS50082">
    <property type="entry name" value="WD_REPEATS_2"/>
    <property type="match status" value="6"/>
</dbReference>
<evidence type="ECO:0000256" key="1">
    <source>
        <dbReference type="ARBA" id="ARBA00022574"/>
    </source>
</evidence>
<feature type="repeat" description="WD" evidence="3">
    <location>
        <begin position="223"/>
        <end position="266"/>
    </location>
</feature>
<dbReference type="PROSITE" id="PS00678">
    <property type="entry name" value="WD_REPEATS_1"/>
    <property type="match status" value="2"/>
</dbReference>
<dbReference type="Proteomes" id="UP001219525">
    <property type="component" value="Unassembled WGS sequence"/>
</dbReference>
<dbReference type="Gene3D" id="2.130.10.10">
    <property type="entry name" value="YVTN repeat-like/Quinoprotein amine dehydrogenase"/>
    <property type="match status" value="3"/>
</dbReference>
<dbReference type="InterPro" id="IPR015943">
    <property type="entry name" value="WD40/YVTN_repeat-like_dom_sf"/>
</dbReference>
<evidence type="ECO:0000256" key="3">
    <source>
        <dbReference type="PROSITE-ProRule" id="PRU00221"/>
    </source>
</evidence>
<dbReference type="SUPFAM" id="SSF50998">
    <property type="entry name" value="Quinoprotein alcohol dehydrogenase-like"/>
    <property type="match status" value="1"/>
</dbReference>
<organism evidence="4 5">
    <name type="scientific">Mycena pura</name>
    <dbReference type="NCBI Taxonomy" id="153505"/>
    <lineage>
        <taxon>Eukaryota</taxon>
        <taxon>Fungi</taxon>
        <taxon>Dikarya</taxon>
        <taxon>Basidiomycota</taxon>
        <taxon>Agaricomycotina</taxon>
        <taxon>Agaricomycetes</taxon>
        <taxon>Agaricomycetidae</taxon>
        <taxon>Agaricales</taxon>
        <taxon>Marasmiineae</taxon>
        <taxon>Mycenaceae</taxon>
        <taxon>Mycena</taxon>
    </lineage>
</organism>
<comment type="caution">
    <text evidence="4">The sequence shown here is derived from an EMBL/GenBank/DDBJ whole genome shotgun (WGS) entry which is preliminary data.</text>
</comment>
<name>A0AAD6UUW9_9AGAR</name>
<feature type="repeat" description="WD" evidence="3">
    <location>
        <begin position="138"/>
        <end position="179"/>
    </location>
</feature>
<dbReference type="AlphaFoldDB" id="A0AAD6UUW9"/>
<evidence type="ECO:0000313" key="4">
    <source>
        <dbReference type="EMBL" id="KAJ7194937.1"/>
    </source>
</evidence>
<evidence type="ECO:0000313" key="5">
    <source>
        <dbReference type="Proteomes" id="UP001219525"/>
    </source>
</evidence>
<reference evidence="4" key="1">
    <citation type="submission" date="2023-03" db="EMBL/GenBank/DDBJ databases">
        <title>Massive genome expansion in bonnet fungi (Mycena s.s.) driven by repeated elements and novel gene families across ecological guilds.</title>
        <authorList>
            <consortium name="Lawrence Berkeley National Laboratory"/>
            <person name="Harder C.B."/>
            <person name="Miyauchi S."/>
            <person name="Viragh M."/>
            <person name="Kuo A."/>
            <person name="Thoen E."/>
            <person name="Andreopoulos B."/>
            <person name="Lu D."/>
            <person name="Skrede I."/>
            <person name="Drula E."/>
            <person name="Henrissat B."/>
            <person name="Morin E."/>
            <person name="Kohler A."/>
            <person name="Barry K."/>
            <person name="LaButti K."/>
            <person name="Morin E."/>
            <person name="Salamov A."/>
            <person name="Lipzen A."/>
            <person name="Mereny Z."/>
            <person name="Hegedus B."/>
            <person name="Baldrian P."/>
            <person name="Stursova M."/>
            <person name="Weitz H."/>
            <person name="Taylor A."/>
            <person name="Grigoriev I.V."/>
            <person name="Nagy L.G."/>
            <person name="Martin F."/>
            <person name="Kauserud H."/>
        </authorList>
    </citation>
    <scope>NUCLEOTIDE SEQUENCE</scope>
    <source>
        <strain evidence="4">9144</strain>
    </source>
</reference>
<dbReference type="EMBL" id="JARJCW010000094">
    <property type="protein sequence ID" value="KAJ7194937.1"/>
    <property type="molecule type" value="Genomic_DNA"/>
</dbReference>
<sequence>MRADVRNGRALLGSVPGFESRAFSNDGRALLYLPADRKDVVVLDVATLTERFRLSGHTDAIVWAETSPDDKIVATSSWDKTVRIWSMDSAETLHVLQGATNQSWAGAFSPDGELIAAGAGDKMVRIWNVGTGELLHTLSGFTAWVRGLSFSPDGLCLAAGARGGTLRVFDLKSGDCLQNWQIDTDSSGVNVVALSLDGTLIAIGAGPEIHVYDASTSQRLQKTGGHAGEVTHLEFHPSGRKLIVATTSWDKTVRIWSMDSAETLHILQGTNQSWAGAFSPDGELIAAGAGDKMVRIWNVGTGELLHTLSGFTGWIRSLSFSPDGLCLAAGAAGGTLRVFDRKSGDCLQNWQIDVTDAGARSFLEISRVQYTTRGDLFFKSTEGRIFGYSAAKNLKWETKANTRSAAFSISSDGSKIIAALGSSIGVWKID</sequence>
<protein>
    <submittedName>
        <fullName evidence="4">Quinon protein alcohol dehydrogenase-like superfamily</fullName>
    </submittedName>
</protein>
<dbReference type="InterPro" id="IPR011047">
    <property type="entry name" value="Quinoprotein_ADH-like_sf"/>
</dbReference>
<keyword evidence="5" id="KW-1185">Reference proteome</keyword>
<feature type="repeat" description="WD" evidence="3">
    <location>
        <begin position="277"/>
        <end position="307"/>
    </location>
</feature>
<feature type="repeat" description="WD" evidence="3">
    <location>
        <begin position="54"/>
        <end position="95"/>
    </location>
</feature>
<dbReference type="CDD" id="cd00200">
    <property type="entry name" value="WD40"/>
    <property type="match status" value="1"/>
</dbReference>
<dbReference type="PROSITE" id="PS50294">
    <property type="entry name" value="WD_REPEATS_REGION"/>
    <property type="match status" value="3"/>
</dbReference>
<keyword evidence="1 3" id="KW-0853">WD repeat</keyword>
<gene>
    <name evidence="4" type="ORF">GGX14DRAFT_377509</name>
</gene>
<dbReference type="SUPFAM" id="SSF50978">
    <property type="entry name" value="WD40 repeat-like"/>
    <property type="match status" value="1"/>
</dbReference>
<feature type="repeat" description="WD" evidence="3">
    <location>
        <begin position="96"/>
        <end position="137"/>
    </location>
</feature>
<dbReference type="PANTHER" id="PTHR19879:SF9">
    <property type="entry name" value="TRANSCRIPTION INITIATION FACTOR TFIID SUBUNIT 5"/>
    <property type="match status" value="1"/>
</dbReference>
<dbReference type="InterPro" id="IPR019775">
    <property type="entry name" value="WD40_repeat_CS"/>
</dbReference>
<dbReference type="InterPro" id="IPR001680">
    <property type="entry name" value="WD40_rpt"/>
</dbReference>
<keyword evidence="2" id="KW-0677">Repeat</keyword>
<proteinExistence type="predicted"/>
<dbReference type="Pfam" id="PF00400">
    <property type="entry name" value="WD40"/>
    <property type="match status" value="6"/>
</dbReference>